<evidence type="ECO:0000313" key="4">
    <source>
        <dbReference type="Proteomes" id="UP000663852"/>
    </source>
</evidence>
<dbReference type="Proteomes" id="UP000663852">
    <property type="component" value="Unassembled WGS sequence"/>
</dbReference>
<evidence type="ECO:0000313" key="2">
    <source>
        <dbReference type="EMBL" id="CAF1658612.1"/>
    </source>
</evidence>
<sequence length="182" mass="20276">MLWLPIPFTIRIVSNIIYRKTKTSTNIRLDGPQYDDTISIGSSTGGMSSIKWLKGDLNLIIPTEQIYFGCGYLTFVGGRLKTGNSLLDSKSIIGCTVDSPEKNSGWLIMPIRTMKETDERSLGALLTTAINSNNSEYLPSDSYETLLNWVKDNLHSDFYISLKSTNVCSPFVMTVDVETTNQ</sequence>
<evidence type="ECO:0000313" key="3">
    <source>
        <dbReference type="Proteomes" id="UP000663828"/>
    </source>
</evidence>
<dbReference type="OrthoDB" id="10010160at2759"/>
<dbReference type="EMBL" id="CAJNOJ010000733">
    <property type="protein sequence ID" value="CAF1516393.1"/>
    <property type="molecule type" value="Genomic_DNA"/>
</dbReference>
<accession>A0A815UAZ3</accession>
<gene>
    <name evidence="1" type="ORF">EDS130_LOCUS43582</name>
    <name evidence="2" type="ORF">XAT740_LOCUS56405</name>
</gene>
<name>A0A815UAZ3_ADIRI</name>
<keyword evidence="3" id="KW-1185">Reference proteome</keyword>
<protein>
    <submittedName>
        <fullName evidence="1">Uncharacterized protein</fullName>
    </submittedName>
</protein>
<comment type="caution">
    <text evidence="1">The sequence shown here is derived from an EMBL/GenBank/DDBJ whole genome shotgun (WGS) entry which is preliminary data.</text>
</comment>
<dbReference type="EMBL" id="CAJNOR010011036">
    <property type="protein sequence ID" value="CAF1658612.1"/>
    <property type="molecule type" value="Genomic_DNA"/>
</dbReference>
<proteinExistence type="predicted"/>
<dbReference type="Proteomes" id="UP000663828">
    <property type="component" value="Unassembled WGS sequence"/>
</dbReference>
<dbReference type="AlphaFoldDB" id="A0A815UAZ3"/>
<organism evidence="1 4">
    <name type="scientific">Adineta ricciae</name>
    <name type="common">Rotifer</name>
    <dbReference type="NCBI Taxonomy" id="249248"/>
    <lineage>
        <taxon>Eukaryota</taxon>
        <taxon>Metazoa</taxon>
        <taxon>Spiralia</taxon>
        <taxon>Gnathifera</taxon>
        <taxon>Rotifera</taxon>
        <taxon>Eurotatoria</taxon>
        <taxon>Bdelloidea</taxon>
        <taxon>Adinetida</taxon>
        <taxon>Adinetidae</taxon>
        <taxon>Adineta</taxon>
    </lineage>
</organism>
<evidence type="ECO:0000313" key="1">
    <source>
        <dbReference type="EMBL" id="CAF1516393.1"/>
    </source>
</evidence>
<reference evidence="1" key="1">
    <citation type="submission" date="2021-02" db="EMBL/GenBank/DDBJ databases">
        <authorList>
            <person name="Nowell W R."/>
        </authorList>
    </citation>
    <scope>NUCLEOTIDE SEQUENCE</scope>
</reference>